<protein>
    <submittedName>
        <fullName evidence="1">Uncharacterized protein</fullName>
    </submittedName>
</protein>
<organism evidence="1 2">
    <name type="scientific">Glomus cerebriforme</name>
    <dbReference type="NCBI Taxonomy" id="658196"/>
    <lineage>
        <taxon>Eukaryota</taxon>
        <taxon>Fungi</taxon>
        <taxon>Fungi incertae sedis</taxon>
        <taxon>Mucoromycota</taxon>
        <taxon>Glomeromycotina</taxon>
        <taxon>Glomeromycetes</taxon>
        <taxon>Glomerales</taxon>
        <taxon>Glomeraceae</taxon>
        <taxon>Glomus</taxon>
    </lineage>
</organism>
<dbReference type="OrthoDB" id="2427805at2759"/>
<sequence length="71" mass="8496">MTFDDNYDHEKDHDKDYIIYAIHSLIREIQNRSLKEKHLKAWFNCHIWSSIFNQAFGNIDVISIIKGKMQA</sequence>
<reference evidence="1 2" key="1">
    <citation type="submission" date="2018-06" db="EMBL/GenBank/DDBJ databases">
        <title>Comparative genomics reveals the genomic features of Rhizophagus irregularis, R. cerebriforme, R. diaphanum and Gigaspora rosea, and their symbiotic lifestyle signature.</title>
        <authorList>
            <person name="Morin E."/>
            <person name="San Clemente H."/>
            <person name="Chen E.C.H."/>
            <person name="De La Providencia I."/>
            <person name="Hainaut M."/>
            <person name="Kuo A."/>
            <person name="Kohler A."/>
            <person name="Murat C."/>
            <person name="Tang N."/>
            <person name="Roy S."/>
            <person name="Loubradou J."/>
            <person name="Henrissat B."/>
            <person name="Grigoriev I.V."/>
            <person name="Corradi N."/>
            <person name="Roux C."/>
            <person name="Martin F.M."/>
        </authorList>
    </citation>
    <scope>NUCLEOTIDE SEQUENCE [LARGE SCALE GENOMIC DNA]</scope>
    <source>
        <strain evidence="1 2">DAOM 227022</strain>
    </source>
</reference>
<proteinExistence type="predicted"/>
<dbReference type="EMBL" id="QKYT01000032">
    <property type="protein sequence ID" value="RIA97254.1"/>
    <property type="molecule type" value="Genomic_DNA"/>
</dbReference>
<comment type="caution">
    <text evidence="1">The sequence shown here is derived from an EMBL/GenBank/DDBJ whole genome shotgun (WGS) entry which is preliminary data.</text>
</comment>
<evidence type="ECO:0000313" key="2">
    <source>
        <dbReference type="Proteomes" id="UP000265703"/>
    </source>
</evidence>
<dbReference type="Proteomes" id="UP000265703">
    <property type="component" value="Unassembled WGS sequence"/>
</dbReference>
<dbReference type="AlphaFoldDB" id="A0A397TQV4"/>
<gene>
    <name evidence="1" type="ORF">C1645_814332</name>
</gene>
<evidence type="ECO:0000313" key="1">
    <source>
        <dbReference type="EMBL" id="RIA97254.1"/>
    </source>
</evidence>
<keyword evidence="2" id="KW-1185">Reference proteome</keyword>
<name>A0A397TQV4_9GLOM</name>
<accession>A0A397TQV4</accession>